<dbReference type="GO" id="GO:0003700">
    <property type="term" value="F:DNA-binding transcription factor activity"/>
    <property type="evidence" value="ECO:0007669"/>
    <property type="project" value="TreeGrafter"/>
</dbReference>
<evidence type="ECO:0000256" key="1">
    <source>
        <dbReference type="ARBA" id="ARBA00023125"/>
    </source>
</evidence>
<dbReference type="InterPro" id="IPR009057">
    <property type="entry name" value="Homeodomain-like_sf"/>
</dbReference>
<dbReference type="InterPro" id="IPR001647">
    <property type="entry name" value="HTH_TetR"/>
</dbReference>
<dbReference type="Proteomes" id="UP000287168">
    <property type="component" value="Unassembled WGS sequence"/>
</dbReference>
<dbReference type="AlphaFoldDB" id="A0A444M9X0"/>
<dbReference type="Pfam" id="PF00440">
    <property type="entry name" value="TetR_N"/>
    <property type="match status" value="1"/>
</dbReference>
<evidence type="ECO:0000256" key="2">
    <source>
        <dbReference type="PROSITE-ProRule" id="PRU00335"/>
    </source>
</evidence>
<organism evidence="4 5">
    <name type="scientific">Falsigemmobacter intermedius</name>
    <dbReference type="NCBI Taxonomy" id="1553448"/>
    <lineage>
        <taxon>Bacteria</taxon>
        <taxon>Pseudomonadati</taxon>
        <taxon>Pseudomonadota</taxon>
        <taxon>Alphaproteobacteria</taxon>
        <taxon>Rhodobacterales</taxon>
        <taxon>Paracoccaceae</taxon>
        <taxon>Falsigemmobacter</taxon>
    </lineage>
</organism>
<dbReference type="InterPro" id="IPR050109">
    <property type="entry name" value="HTH-type_TetR-like_transc_reg"/>
</dbReference>
<gene>
    <name evidence="4" type="ORF">EP867_13055</name>
</gene>
<name>A0A444M9X0_9RHOB</name>
<keyword evidence="1 2" id="KW-0238">DNA-binding</keyword>
<dbReference type="EMBL" id="SBLC01000019">
    <property type="protein sequence ID" value="RWY39953.1"/>
    <property type="molecule type" value="Genomic_DNA"/>
</dbReference>
<comment type="caution">
    <text evidence="4">The sequence shown here is derived from an EMBL/GenBank/DDBJ whole genome shotgun (WGS) entry which is preliminary data.</text>
</comment>
<feature type="domain" description="HTH tetR-type" evidence="3">
    <location>
        <begin position="1"/>
        <end position="48"/>
    </location>
</feature>
<evidence type="ECO:0000259" key="3">
    <source>
        <dbReference type="PROSITE" id="PS50977"/>
    </source>
</evidence>
<accession>A0A444M9X0</accession>
<dbReference type="Gene3D" id="1.10.357.10">
    <property type="entry name" value="Tetracycline Repressor, domain 2"/>
    <property type="match status" value="1"/>
</dbReference>
<sequence length="171" mass="18647">MRVLPKNPSATIHDIADAAGVGRSTLHRYFDDRPALIQAMARHIYELSNAAILRAAPESGPPLAALRRLADEQIDLGLALDFIYHERLYLLKPEIFAGLTDADEIVRAAVARALRPGRSDPPDWGLRSYWTLLRLAAELVAEGTPRHQALEAMMATLTAGIFSADPEAGAD</sequence>
<proteinExistence type="predicted"/>
<feature type="DNA-binding region" description="H-T-H motif" evidence="2">
    <location>
        <begin position="11"/>
        <end position="30"/>
    </location>
</feature>
<dbReference type="PANTHER" id="PTHR30055:SF226">
    <property type="entry name" value="HTH-TYPE TRANSCRIPTIONAL REGULATOR PKSA"/>
    <property type="match status" value="1"/>
</dbReference>
<dbReference type="OrthoDB" id="9795011at2"/>
<evidence type="ECO:0000313" key="4">
    <source>
        <dbReference type="EMBL" id="RWY39953.1"/>
    </source>
</evidence>
<dbReference type="PROSITE" id="PS50977">
    <property type="entry name" value="HTH_TETR_2"/>
    <property type="match status" value="1"/>
</dbReference>
<dbReference type="SUPFAM" id="SSF46689">
    <property type="entry name" value="Homeodomain-like"/>
    <property type="match status" value="1"/>
</dbReference>
<evidence type="ECO:0000313" key="5">
    <source>
        <dbReference type="Proteomes" id="UP000287168"/>
    </source>
</evidence>
<protein>
    <submittedName>
        <fullName evidence="4">TetR/AcrR family transcriptional regulator</fullName>
    </submittedName>
</protein>
<dbReference type="GO" id="GO:0000976">
    <property type="term" value="F:transcription cis-regulatory region binding"/>
    <property type="evidence" value="ECO:0007669"/>
    <property type="project" value="TreeGrafter"/>
</dbReference>
<reference evidence="4 5" key="1">
    <citation type="journal article" date="2015" name="Int. J. Syst. Evol. Microbiol.">
        <title>Gemmobacter intermedius sp. nov., isolated from a white stork (Ciconia ciconia).</title>
        <authorList>
            <person name="Kampfer P."/>
            <person name="Jerzak L."/>
            <person name="Wilharm G."/>
            <person name="Golke J."/>
            <person name="Busse H.J."/>
            <person name="Glaeser S.P."/>
        </authorList>
    </citation>
    <scope>NUCLEOTIDE SEQUENCE [LARGE SCALE GENOMIC DNA]</scope>
    <source>
        <strain evidence="4 5">119/4</strain>
    </source>
</reference>
<keyword evidence="5" id="KW-1185">Reference proteome</keyword>
<dbReference type="PANTHER" id="PTHR30055">
    <property type="entry name" value="HTH-TYPE TRANSCRIPTIONAL REGULATOR RUTR"/>
    <property type="match status" value="1"/>
</dbReference>